<reference evidence="3 4" key="1">
    <citation type="submission" date="2019-02" db="EMBL/GenBank/DDBJ databases">
        <authorList>
            <person name="Goldberg S.R."/>
            <person name="Haltli B.A."/>
            <person name="Correa H."/>
            <person name="Russell K.G."/>
        </authorList>
    </citation>
    <scope>NUCLEOTIDE SEQUENCE [LARGE SCALE GENOMIC DNA]</scope>
    <source>
        <strain evidence="3 4">JCM 16186</strain>
    </source>
</reference>
<dbReference type="Pfam" id="PF02738">
    <property type="entry name" value="MoCoBD_1"/>
    <property type="match status" value="1"/>
</dbReference>
<keyword evidence="4" id="KW-1185">Reference proteome</keyword>
<dbReference type="InterPro" id="IPR046867">
    <property type="entry name" value="AldOxase/xan_DH_MoCoBD2"/>
</dbReference>
<dbReference type="InterPro" id="IPR052516">
    <property type="entry name" value="N-heterocyclic_Hydroxylase"/>
</dbReference>
<dbReference type="InterPro" id="IPR008274">
    <property type="entry name" value="AldOxase/xan_DH_MoCoBD1"/>
</dbReference>
<dbReference type="InterPro" id="IPR037165">
    <property type="entry name" value="AldOxase/xan_DH_Mopterin-bd_sf"/>
</dbReference>
<gene>
    <name evidence="3" type="ORF">E1163_24660</name>
</gene>
<comment type="caution">
    <text evidence="3">The sequence shown here is derived from an EMBL/GenBank/DDBJ whole genome shotgun (WGS) entry which is preliminary data.</text>
</comment>
<evidence type="ECO:0000313" key="4">
    <source>
        <dbReference type="Proteomes" id="UP000798808"/>
    </source>
</evidence>
<sequence length="728" mass="79283">MSEVMKIKRRDFIKISGITGTGLILGFGLSAGARDKALTHFEPNAFLKIGSDNSIIIFAKNPEIGQGVKTSLPMIIAEELEVDWNNIEVIQAGLDSRLGAQFAGGSTAIKTNWQTLRTAGAAGKSMLIATAAGKWQISESECYAERGVVKNRRNKKQFTYGELAGDASKLKVPEAPSFKDPKDFKIIGTSKKGVDNQQIVTGTAEFGIDARKEGMLVATVLKCPVYGGKVASFDDSETKKIDGVRHVIKIDALGSVERVAGVAVVADNTWAAMKGKKALKVTWDYGEGASESSAGILEKFDTYLAKNGEIGLRDDGDIDAAFNKNEKAIEAIYEVPFLSHVPMEPMNYCADVKENECEVWGPTQVPGYVQRLASGITGIPRENIKVNMTRVGGGFGRRLMADYAADAITISHQIKQPVQVVWSREDDIQYDYYRPAGRYKLKAALDNANKLTAWYLNASTTSRNLFRGSQESPHTTEVFPDGFPAGFVPNFRMEYTPVKTVVPSGAWRAPGHNATAFIDQSFIDEMAHLAKKDPVDFRLEILGNEDKEMPYADHGGPTYSTKRLKNVIKIAAEKSNWHKKEAGVYKGFAAHFMFGAYVAEVVTLSLDANKEPHIENVLAVVDCGIVVNRSGAMSQIEGGIVDGLGAAMFGEVTIADGMAQQDNFDTYKMIRMKDAPKIEVHLVESKESPEGLGEMSLPMISAAYANAIFAATGKRIRKLPVQLSEVSS</sequence>
<dbReference type="PROSITE" id="PS51318">
    <property type="entry name" value="TAT"/>
    <property type="match status" value="1"/>
</dbReference>
<dbReference type="SUPFAM" id="SSF56003">
    <property type="entry name" value="Molybdenum cofactor-binding domain"/>
    <property type="match status" value="2"/>
</dbReference>
<dbReference type="Gene3D" id="3.90.1170.50">
    <property type="entry name" value="Aldehyde oxidase/xanthine dehydrogenase, a/b hammerhead"/>
    <property type="match status" value="1"/>
</dbReference>
<dbReference type="InterPro" id="IPR006311">
    <property type="entry name" value="TAT_signal"/>
</dbReference>
<dbReference type="PIRSF" id="PIRSF036389">
    <property type="entry name" value="IOR_B"/>
    <property type="match status" value="1"/>
</dbReference>
<evidence type="ECO:0000313" key="3">
    <source>
        <dbReference type="EMBL" id="MTI28172.1"/>
    </source>
</evidence>
<evidence type="ECO:0000256" key="1">
    <source>
        <dbReference type="SAM" id="Phobius"/>
    </source>
</evidence>
<organism evidence="3 4">
    <name type="scientific">Fulvivirga kasyanovii</name>
    <dbReference type="NCBI Taxonomy" id="396812"/>
    <lineage>
        <taxon>Bacteria</taxon>
        <taxon>Pseudomonadati</taxon>
        <taxon>Bacteroidota</taxon>
        <taxon>Cytophagia</taxon>
        <taxon>Cytophagales</taxon>
        <taxon>Fulvivirgaceae</taxon>
        <taxon>Fulvivirga</taxon>
    </lineage>
</organism>
<dbReference type="Proteomes" id="UP000798808">
    <property type="component" value="Unassembled WGS sequence"/>
</dbReference>
<feature type="domain" description="Aldehyde oxidase/xanthine dehydrogenase a/b hammerhead" evidence="2">
    <location>
        <begin position="201"/>
        <end position="287"/>
    </location>
</feature>
<dbReference type="EMBL" id="SMLW01000655">
    <property type="protein sequence ID" value="MTI28172.1"/>
    <property type="molecule type" value="Genomic_DNA"/>
</dbReference>
<keyword evidence="1" id="KW-0812">Transmembrane</keyword>
<protein>
    <submittedName>
        <fullName evidence="3">Xanthine dehydrogenase family protein molybdopterin-binding subunit</fullName>
    </submittedName>
</protein>
<feature type="transmembrane region" description="Helical" evidence="1">
    <location>
        <begin position="12"/>
        <end position="33"/>
    </location>
</feature>
<proteinExistence type="predicted"/>
<dbReference type="PANTHER" id="PTHR47495:SF2">
    <property type="entry name" value="ALDEHYDE DEHYDROGENASE"/>
    <property type="match status" value="1"/>
</dbReference>
<evidence type="ECO:0000259" key="2">
    <source>
        <dbReference type="SMART" id="SM01008"/>
    </source>
</evidence>
<keyword evidence="1" id="KW-0472">Membrane</keyword>
<dbReference type="SMART" id="SM01008">
    <property type="entry name" value="Ald_Xan_dh_C"/>
    <property type="match status" value="1"/>
</dbReference>
<keyword evidence="1" id="KW-1133">Transmembrane helix</keyword>
<name>A0ABW9RVF3_9BACT</name>
<dbReference type="InterPro" id="IPR012368">
    <property type="entry name" value="OxRdtase_Mopterin-bd_su_IorB"/>
</dbReference>
<dbReference type="PANTHER" id="PTHR47495">
    <property type="entry name" value="ALDEHYDE DEHYDROGENASE"/>
    <property type="match status" value="1"/>
</dbReference>
<dbReference type="InterPro" id="IPR000674">
    <property type="entry name" value="Ald_Oxase/Xan_DH_a/b"/>
</dbReference>
<dbReference type="Pfam" id="PF20256">
    <property type="entry name" value="MoCoBD_2"/>
    <property type="match status" value="2"/>
</dbReference>
<dbReference type="Gene3D" id="3.30.365.10">
    <property type="entry name" value="Aldehyde oxidase/xanthine dehydrogenase, molybdopterin binding domain"/>
    <property type="match status" value="4"/>
</dbReference>
<accession>A0ABW9RVF3</accession>